<gene>
    <name evidence="4" type="ORF">Ga0061065_101307</name>
</gene>
<dbReference type="OrthoDB" id="5294582at2"/>
<keyword evidence="5" id="KW-1185">Reference proteome</keyword>
<dbReference type="Pfam" id="PF13719">
    <property type="entry name" value="Zn_ribbon_5"/>
    <property type="match status" value="1"/>
</dbReference>
<feature type="compositionally biased region" description="Polar residues" evidence="1">
    <location>
        <begin position="78"/>
        <end position="106"/>
    </location>
</feature>
<dbReference type="EMBL" id="CYHG01000001">
    <property type="protein sequence ID" value="CUB02474.1"/>
    <property type="molecule type" value="Genomic_DNA"/>
</dbReference>
<evidence type="ECO:0000259" key="3">
    <source>
        <dbReference type="Pfam" id="PF13719"/>
    </source>
</evidence>
<evidence type="ECO:0000313" key="4">
    <source>
        <dbReference type="EMBL" id="CUB02474.1"/>
    </source>
</evidence>
<dbReference type="Pfam" id="PF11906">
    <property type="entry name" value="DUF3426"/>
    <property type="match status" value="1"/>
</dbReference>
<dbReference type="RefSeq" id="WP_055461438.1">
    <property type="nucleotide sequence ID" value="NZ_CYHG01000001.1"/>
</dbReference>
<evidence type="ECO:0000313" key="5">
    <source>
        <dbReference type="Proteomes" id="UP000182769"/>
    </source>
</evidence>
<evidence type="ECO:0000256" key="1">
    <source>
        <dbReference type="SAM" id="MobiDB-lite"/>
    </source>
</evidence>
<name>A0A0K6IH76_9GAMM</name>
<feature type="region of interest" description="Disordered" evidence="1">
    <location>
        <begin position="44"/>
        <end position="253"/>
    </location>
</feature>
<reference evidence="5" key="1">
    <citation type="submission" date="2015-08" db="EMBL/GenBank/DDBJ databases">
        <authorList>
            <person name="Varghese N."/>
        </authorList>
    </citation>
    <scope>NUCLEOTIDE SEQUENCE [LARGE SCALE GENOMIC DNA]</scope>
    <source>
        <strain evidence="5">JCM 18476</strain>
    </source>
</reference>
<accession>A0A0K6IH76</accession>
<dbReference type="AlphaFoldDB" id="A0A0K6IH76"/>
<evidence type="ECO:0000256" key="2">
    <source>
        <dbReference type="SAM" id="Phobius"/>
    </source>
</evidence>
<feature type="compositionally biased region" description="Polar residues" evidence="1">
    <location>
        <begin position="239"/>
        <end position="250"/>
    </location>
</feature>
<feature type="domain" description="Zinc finger/thioredoxin putative" evidence="3">
    <location>
        <begin position="5"/>
        <end position="41"/>
    </location>
</feature>
<proteinExistence type="predicted"/>
<dbReference type="InterPro" id="IPR011723">
    <property type="entry name" value="Znf/thioredoxin_put"/>
</dbReference>
<feature type="compositionally biased region" description="Low complexity" evidence="1">
    <location>
        <begin position="163"/>
        <end position="178"/>
    </location>
</feature>
<dbReference type="NCBIfam" id="TIGR02098">
    <property type="entry name" value="MJ0042_CXXC"/>
    <property type="match status" value="1"/>
</dbReference>
<keyword evidence="2" id="KW-0812">Transmembrane</keyword>
<dbReference type="STRING" id="1137284.GCA_001418205_00308"/>
<dbReference type="Proteomes" id="UP000182769">
    <property type="component" value="Unassembled WGS sequence"/>
</dbReference>
<feature type="compositionally biased region" description="Acidic residues" evidence="1">
    <location>
        <begin position="147"/>
        <end position="156"/>
    </location>
</feature>
<sequence length="476" mass="53204">MSESMITRCPKCSTTFRVTQEVLNMAKGKVRCGQCFHIFTAKPAQTASENRPVAATSSNNAAQQPTPIKQETPKPTAEQDQLTQRESTPPEQPPEQNRSAQQSPATETIKDDGTVNPDWLDTLFNEEDLEPYTPPKNSSARFIGSPIDDELFDDLDQTTQSEAPQKPAPQMARQPQRPKTSRPQPEPTKKERTEELAPWEVELAELEAQFSEQSPESKPIFSEALTKAARTPDTPKSKPATTPLTKQYVSTPEAEEPDYMQALHSLAQDVSKHESMSHADYSSQESMKQLAAEYSLAALTGSEQEPSKRHRKRSKHTWLWTFASLIALIVLVTQIATGYFEQGSRSPEFRAFYKAACSYLGCTLPAFEDVNAVEIEHVRIQSHPTLANSLQVNAIMTNRSSFAQAMPKLALEFYDLNGRPVAARLFAPQNYLHKDFLDITFMPPNTPIHIVIQIQDPGARAVTHQIKVFADNTQSY</sequence>
<dbReference type="InterPro" id="IPR021834">
    <property type="entry name" value="DUF3426"/>
</dbReference>
<protein>
    <recommendedName>
        <fullName evidence="3">Zinc finger/thioredoxin putative domain-containing protein</fullName>
    </recommendedName>
</protein>
<feature type="transmembrane region" description="Helical" evidence="2">
    <location>
        <begin position="318"/>
        <end position="340"/>
    </location>
</feature>
<keyword evidence="2" id="KW-1133">Transmembrane helix</keyword>
<organism evidence="4 5">
    <name type="scientific">Marinomonas fungiae</name>
    <dbReference type="NCBI Taxonomy" id="1137284"/>
    <lineage>
        <taxon>Bacteria</taxon>
        <taxon>Pseudomonadati</taxon>
        <taxon>Pseudomonadota</taxon>
        <taxon>Gammaproteobacteria</taxon>
        <taxon>Oceanospirillales</taxon>
        <taxon>Oceanospirillaceae</taxon>
        <taxon>Marinomonas</taxon>
    </lineage>
</organism>
<keyword evidence="2" id="KW-0472">Membrane</keyword>
<feature type="compositionally biased region" description="Polar residues" evidence="1">
    <location>
        <begin position="44"/>
        <end position="69"/>
    </location>
</feature>